<reference evidence="2 3" key="1">
    <citation type="journal article" date="2021" name="BMC Genomics">
        <title>Datura genome reveals duplications of psychoactive alkaloid biosynthetic genes and high mutation rate following tissue culture.</title>
        <authorList>
            <person name="Rajewski A."/>
            <person name="Carter-House D."/>
            <person name="Stajich J."/>
            <person name="Litt A."/>
        </authorList>
    </citation>
    <scope>NUCLEOTIDE SEQUENCE [LARGE SCALE GENOMIC DNA]</scope>
    <source>
        <strain evidence="2">AR-01</strain>
    </source>
</reference>
<evidence type="ECO:0000313" key="2">
    <source>
        <dbReference type="EMBL" id="MCD7473605.1"/>
    </source>
</evidence>
<evidence type="ECO:0000256" key="1">
    <source>
        <dbReference type="SAM" id="MobiDB-lite"/>
    </source>
</evidence>
<feature type="region of interest" description="Disordered" evidence="1">
    <location>
        <begin position="22"/>
        <end position="44"/>
    </location>
</feature>
<name>A0ABS8TT67_DATST</name>
<accession>A0ABS8TT67</accession>
<dbReference type="EMBL" id="JACEIK010001996">
    <property type="protein sequence ID" value="MCD7473605.1"/>
    <property type="molecule type" value="Genomic_DNA"/>
</dbReference>
<comment type="caution">
    <text evidence="2">The sequence shown here is derived from an EMBL/GenBank/DDBJ whole genome shotgun (WGS) entry which is preliminary data.</text>
</comment>
<organism evidence="2 3">
    <name type="scientific">Datura stramonium</name>
    <name type="common">Jimsonweed</name>
    <name type="synonym">Common thornapple</name>
    <dbReference type="NCBI Taxonomy" id="4076"/>
    <lineage>
        <taxon>Eukaryota</taxon>
        <taxon>Viridiplantae</taxon>
        <taxon>Streptophyta</taxon>
        <taxon>Embryophyta</taxon>
        <taxon>Tracheophyta</taxon>
        <taxon>Spermatophyta</taxon>
        <taxon>Magnoliopsida</taxon>
        <taxon>eudicotyledons</taxon>
        <taxon>Gunneridae</taxon>
        <taxon>Pentapetalae</taxon>
        <taxon>asterids</taxon>
        <taxon>lamiids</taxon>
        <taxon>Solanales</taxon>
        <taxon>Solanaceae</taxon>
        <taxon>Solanoideae</taxon>
        <taxon>Datureae</taxon>
        <taxon>Datura</taxon>
    </lineage>
</organism>
<dbReference type="Proteomes" id="UP000823775">
    <property type="component" value="Unassembled WGS sequence"/>
</dbReference>
<keyword evidence="3" id="KW-1185">Reference proteome</keyword>
<sequence length="126" mass="13260">MHPVGNEWVPWVTLKMYEDIEESSSTFNKGAEQSGGQSIGVGKGIDEETLNDQVDGEEPFPTTPATTYIATKASSTTTPVTTSGTTTASIAVDPTIVNGDGPNLGPVRADFIDEEGFDYSINDSVG</sequence>
<proteinExistence type="predicted"/>
<protein>
    <submittedName>
        <fullName evidence="2">Uncharacterized protein</fullName>
    </submittedName>
</protein>
<gene>
    <name evidence="2" type="ORF">HAX54_015551</name>
</gene>
<evidence type="ECO:0000313" key="3">
    <source>
        <dbReference type="Proteomes" id="UP000823775"/>
    </source>
</evidence>